<keyword evidence="3" id="KW-1185">Reference proteome</keyword>
<dbReference type="PANTHER" id="PTHR45947">
    <property type="entry name" value="SULFOQUINOVOSYL TRANSFERASE SQD2"/>
    <property type="match status" value="1"/>
</dbReference>
<evidence type="ECO:0000259" key="1">
    <source>
        <dbReference type="Pfam" id="PF00534"/>
    </source>
</evidence>
<organism evidence="2 3">
    <name type="scientific">Sphingobacterium thalpophilum</name>
    <dbReference type="NCBI Taxonomy" id="259"/>
    <lineage>
        <taxon>Bacteria</taxon>
        <taxon>Pseudomonadati</taxon>
        <taxon>Bacteroidota</taxon>
        <taxon>Sphingobacteriia</taxon>
        <taxon>Sphingobacteriales</taxon>
        <taxon>Sphingobacteriaceae</taxon>
        <taxon>Sphingobacterium</taxon>
    </lineage>
</organism>
<dbReference type="InterPro" id="IPR001296">
    <property type="entry name" value="Glyco_trans_1"/>
</dbReference>
<dbReference type="Gene3D" id="3.40.50.2000">
    <property type="entry name" value="Glycogen Phosphorylase B"/>
    <property type="match status" value="2"/>
</dbReference>
<dbReference type="InterPro" id="IPR050194">
    <property type="entry name" value="Glycosyltransferase_grp1"/>
</dbReference>
<proteinExistence type="predicted"/>
<dbReference type="RefSeq" id="WP_370481257.1">
    <property type="nucleotide sequence ID" value="NZ_JBEOQA010000001.1"/>
</dbReference>
<dbReference type="EC" id="2.4.-.-" evidence="2"/>
<evidence type="ECO:0000313" key="3">
    <source>
        <dbReference type="Proteomes" id="UP001566204"/>
    </source>
</evidence>
<dbReference type="GO" id="GO:0016757">
    <property type="term" value="F:glycosyltransferase activity"/>
    <property type="evidence" value="ECO:0007669"/>
    <property type="project" value="UniProtKB-KW"/>
</dbReference>
<feature type="domain" description="Glycosyl transferase family 1" evidence="1">
    <location>
        <begin position="196"/>
        <end position="355"/>
    </location>
</feature>
<dbReference type="Pfam" id="PF00534">
    <property type="entry name" value="Glycos_transf_1"/>
    <property type="match status" value="1"/>
</dbReference>
<protein>
    <submittedName>
        <fullName evidence="2">Glycosyltransferase family 4 protein</fullName>
        <ecNumber evidence="2">2.4.-.-</ecNumber>
    </submittedName>
</protein>
<dbReference type="SUPFAM" id="SSF53756">
    <property type="entry name" value="UDP-Glycosyltransferase/glycogen phosphorylase"/>
    <property type="match status" value="1"/>
</dbReference>
<dbReference type="CDD" id="cd03801">
    <property type="entry name" value="GT4_PimA-like"/>
    <property type="match status" value="1"/>
</dbReference>
<keyword evidence="2" id="KW-0808">Transferase</keyword>
<name>A0ABV4HC00_9SPHI</name>
<keyword evidence="2" id="KW-0328">Glycosyltransferase</keyword>
<reference evidence="2 3" key="1">
    <citation type="submission" date="2024-06" db="EMBL/GenBank/DDBJ databases">
        <title>Soil Sphingobacterium thalpophilum.</title>
        <authorList>
            <person name="Yang J."/>
            <person name="Li J."/>
        </authorList>
    </citation>
    <scope>NUCLEOTIDE SEQUENCE [LARGE SCALE GENOMIC DNA]</scope>
    <source>
        <strain evidence="2 3">22g91tb</strain>
    </source>
</reference>
<evidence type="ECO:0000313" key="2">
    <source>
        <dbReference type="EMBL" id="MEZ0450828.1"/>
    </source>
</evidence>
<accession>A0ABV4HC00</accession>
<dbReference type="EMBL" id="JBEOQB010000001">
    <property type="protein sequence ID" value="MEZ0450828.1"/>
    <property type="molecule type" value="Genomic_DNA"/>
</dbReference>
<sequence length="382" mass="43384">MTSESKIVFITHYNDMNGANQSLYTLLVGLSSYYSIKVYIHNPEHKDEGLYRELKALKNVDVENIKLLSYLYFKNQYLGPLKLIYNFLSSLGSILKIVKYCKRKRVVVIYSNSSVESYGFLISKWLGIKHVWHVREFGYLDYGLRHVGGDKLKRLLLGSTTLVIAISRAIESYVRTKNCKLIYNGVVDSDKIDTVKQYNCFDNELRLGVVGLISHTKNQRIAIEAIKNLRGKGYLVSLDLWGGVGDVNYKKELDVFITQNGLESFVNFKGFEANKDNIYSSMDILIMCSPYEAFGRVTIEAMSRGIVVVGNKAGGTVELIEDNVNGLLYSGVEQLENKIVQMIENRDLYTVLSNESINSAKKFSIQTYIKSINESIKILIEE</sequence>
<dbReference type="PANTHER" id="PTHR45947:SF3">
    <property type="entry name" value="SULFOQUINOVOSYL TRANSFERASE SQD2"/>
    <property type="match status" value="1"/>
</dbReference>
<gene>
    <name evidence="2" type="ORF">ABTW24_04390</name>
</gene>
<comment type="caution">
    <text evidence="2">The sequence shown here is derived from an EMBL/GenBank/DDBJ whole genome shotgun (WGS) entry which is preliminary data.</text>
</comment>
<dbReference type="Proteomes" id="UP001566204">
    <property type="component" value="Unassembled WGS sequence"/>
</dbReference>